<dbReference type="AlphaFoldDB" id="A0A218Z0M8"/>
<feature type="compositionally biased region" description="Pro residues" evidence="1">
    <location>
        <begin position="97"/>
        <end position="109"/>
    </location>
</feature>
<evidence type="ECO:0000313" key="2">
    <source>
        <dbReference type="EMBL" id="OWP00796.1"/>
    </source>
</evidence>
<feature type="region of interest" description="Disordered" evidence="1">
    <location>
        <begin position="1"/>
        <end position="74"/>
    </location>
</feature>
<protein>
    <submittedName>
        <fullName evidence="2">Uncharacterized protein</fullName>
    </submittedName>
</protein>
<gene>
    <name evidence="2" type="ORF">B2J93_6346</name>
</gene>
<feature type="compositionally biased region" description="Low complexity" evidence="1">
    <location>
        <begin position="1"/>
        <end position="11"/>
    </location>
</feature>
<name>A0A218Z0M8_9HELO</name>
<organism evidence="2 3">
    <name type="scientific">Diplocarpon coronariae</name>
    <dbReference type="NCBI Taxonomy" id="2795749"/>
    <lineage>
        <taxon>Eukaryota</taxon>
        <taxon>Fungi</taxon>
        <taxon>Dikarya</taxon>
        <taxon>Ascomycota</taxon>
        <taxon>Pezizomycotina</taxon>
        <taxon>Leotiomycetes</taxon>
        <taxon>Helotiales</taxon>
        <taxon>Drepanopezizaceae</taxon>
        <taxon>Diplocarpon</taxon>
    </lineage>
</organism>
<feature type="compositionally biased region" description="Basic and acidic residues" evidence="1">
    <location>
        <begin position="39"/>
        <end position="48"/>
    </location>
</feature>
<proteinExistence type="predicted"/>
<keyword evidence="3" id="KW-1185">Reference proteome</keyword>
<reference evidence="2 3" key="1">
    <citation type="submission" date="2017-04" db="EMBL/GenBank/DDBJ databases">
        <title>Draft genome sequence of Marssonina coronaria NL1: causal agent of apple blotch.</title>
        <authorList>
            <person name="Cheng Q."/>
        </authorList>
    </citation>
    <scope>NUCLEOTIDE SEQUENCE [LARGE SCALE GENOMIC DNA]</scope>
    <source>
        <strain evidence="2 3">NL1</strain>
    </source>
</reference>
<dbReference type="Proteomes" id="UP000242519">
    <property type="component" value="Unassembled WGS sequence"/>
</dbReference>
<accession>A0A218Z0M8</accession>
<dbReference type="InParanoid" id="A0A218Z0M8"/>
<feature type="compositionally biased region" description="Basic residues" evidence="1">
    <location>
        <begin position="20"/>
        <end position="29"/>
    </location>
</feature>
<evidence type="ECO:0000256" key="1">
    <source>
        <dbReference type="SAM" id="MobiDB-lite"/>
    </source>
</evidence>
<dbReference type="EMBL" id="MZNU01000307">
    <property type="protein sequence ID" value="OWP00796.1"/>
    <property type="molecule type" value="Genomic_DNA"/>
</dbReference>
<comment type="caution">
    <text evidence="2">The sequence shown here is derived from an EMBL/GenBank/DDBJ whole genome shotgun (WGS) entry which is preliminary data.</text>
</comment>
<evidence type="ECO:0000313" key="3">
    <source>
        <dbReference type="Proteomes" id="UP000242519"/>
    </source>
</evidence>
<feature type="region of interest" description="Disordered" evidence="1">
    <location>
        <begin position="93"/>
        <end position="177"/>
    </location>
</feature>
<sequence>MAPALPAQRAPAAREEHGRTPKRTRRAARSLRASFVLGDRGDAPRTREAQPGGKTREGCTSGDSGCARKTRVPGPVSDVCDGTYCARRERGEQYVAAPPPPLPPPPAPPATRADVTTSDEGLEEDGDPWHLDTPPWREFSSGRSRGLERGVQSERQHVRSRDTGPSRAVRRSTHPCLRPPVISPSPPVYYPPPVIPTKCAVQDQDARVVWTLGELRWRPVPKADCWPGLLRGERRKGIGLRVPPSLRKVWELARRCWATALPSDFRAAHLADSIPRRSPEMAVIQIDPAGRGRAGSVCSGL</sequence>
<feature type="compositionally biased region" description="Basic and acidic residues" evidence="1">
    <location>
        <begin position="145"/>
        <end position="164"/>
    </location>
</feature>